<proteinExistence type="predicted"/>
<dbReference type="RefSeq" id="WP_169663109.1">
    <property type="nucleotide sequence ID" value="NZ_CP076132.1"/>
</dbReference>
<organism evidence="1 2">
    <name type="scientific">Flammeovirga yaeyamensis</name>
    <dbReference type="NCBI Taxonomy" id="367791"/>
    <lineage>
        <taxon>Bacteria</taxon>
        <taxon>Pseudomonadati</taxon>
        <taxon>Bacteroidota</taxon>
        <taxon>Cytophagia</taxon>
        <taxon>Cytophagales</taxon>
        <taxon>Flammeovirgaceae</taxon>
        <taxon>Flammeovirga</taxon>
    </lineage>
</organism>
<evidence type="ECO:0008006" key="3">
    <source>
        <dbReference type="Google" id="ProtNLM"/>
    </source>
</evidence>
<dbReference type="EMBL" id="CP076132">
    <property type="protein sequence ID" value="QWG00495.1"/>
    <property type="molecule type" value="Genomic_DNA"/>
</dbReference>
<dbReference type="KEGG" id="fya:KMW28_12610"/>
<gene>
    <name evidence="1" type="ORF">KMW28_12610</name>
</gene>
<evidence type="ECO:0000313" key="2">
    <source>
        <dbReference type="Proteomes" id="UP000678679"/>
    </source>
</evidence>
<sequence>MRFFLLIPILFIWGCEEYTDPSVAELSNANVVSSTKWKVTSVDFKTNFTDQSGSYSFYLEHGPGEVDVDFRFNAELSGQSQWYNSEALDKDIIHRFFEADEDIFFASDTLMVSQWDYREYEDIADDLDYIPGFLLIGDVRLSTRVYEGRIECSYERTARIREKTYRYQLQFDMQPDDSEN</sequence>
<accession>A0AAX1MYX9</accession>
<evidence type="ECO:0000313" key="1">
    <source>
        <dbReference type="EMBL" id="QWG00495.1"/>
    </source>
</evidence>
<dbReference type="AlphaFoldDB" id="A0AAX1MYX9"/>
<keyword evidence="2" id="KW-1185">Reference proteome</keyword>
<dbReference type="Proteomes" id="UP000678679">
    <property type="component" value="Chromosome 1"/>
</dbReference>
<name>A0AAX1MYX9_9BACT</name>
<reference evidence="1 2" key="1">
    <citation type="submission" date="2021-05" db="EMBL/GenBank/DDBJ databases">
        <title>Comparative genomic studies on the polysaccharide-degrading batcterial strains of the Flammeovirga genus.</title>
        <authorList>
            <person name="Zewei F."/>
            <person name="Zheng Z."/>
            <person name="Yu L."/>
            <person name="Ruyue G."/>
            <person name="Yanhong M."/>
            <person name="Yuanyuan C."/>
            <person name="Jingyan G."/>
            <person name="Wenjun H."/>
        </authorList>
    </citation>
    <scope>NUCLEOTIDE SEQUENCE [LARGE SCALE GENOMIC DNA]</scope>
    <source>
        <strain evidence="1 2">NBRC:100898</strain>
    </source>
</reference>
<protein>
    <recommendedName>
        <fullName evidence="3">Lipoprotein</fullName>
    </recommendedName>
</protein>